<evidence type="ECO:0000256" key="4">
    <source>
        <dbReference type="SAM" id="SignalP"/>
    </source>
</evidence>
<dbReference type="OMA" id="IAIFDRN"/>
<organism>
    <name type="scientific">Culex quinquefasciatus</name>
    <name type="common">Southern house mosquito</name>
    <name type="synonym">Culex pungens</name>
    <dbReference type="NCBI Taxonomy" id="7176"/>
    <lineage>
        <taxon>Eukaryota</taxon>
        <taxon>Metazoa</taxon>
        <taxon>Ecdysozoa</taxon>
        <taxon>Arthropoda</taxon>
        <taxon>Hexapoda</taxon>
        <taxon>Insecta</taxon>
        <taxon>Pterygota</taxon>
        <taxon>Neoptera</taxon>
        <taxon>Endopterygota</taxon>
        <taxon>Diptera</taxon>
        <taxon>Nematocera</taxon>
        <taxon>Culicoidea</taxon>
        <taxon>Culicidae</taxon>
        <taxon>Culicinae</taxon>
        <taxon>Culicini</taxon>
        <taxon>Culex</taxon>
        <taxon>Culex</taxon>
    </lineage>
</organism>
<dbReference type="HOGENOM" id="CLU_554618_0_0_1"/>
<dbReference type="VEuPathDB" id="VectorBase:CQUJHB009362"/>
<dbReference type="EnsemblMetazoa" id="CPIJ017543-RA">
    <property type="protein sequence ID" value="CPIJ017543-PA"/>
    <property type="gene ID" value="CPIJ017543"/>
</dbReference>
<dbReference type="Proteomes" id="UP000002320">
    <property type="component" value="Unassembled WGS sequence"/>
</dbReference>
<dbReference type="InterPro" id="IPR000618">
    <property type="entry name" value="Insect_cuticle"/>
</dbReference>
<evidence type="ECO:0000256" key="2">
    <source>
        <dbReference type="PROSITE-ProRule" id="PRU00497"/>
    </source>
</evidence>
<dbReference type="PROSITE" id="PS51155">
    <property type="entry name" value="CHIT_BIND_RR_2"/>
    <property type="match status" value="1"/>
</dbReference>
<dbReference type="InterPro" id="IPR031311">
    <property type="entry name" value="CHIT_BIND_RR_consensus"/>
</dbReference>
<dbReference type="Pfam" id="PF00379">
    <property type="entry name" value="Chitin_bind_4"/>
    <property type="match status" value="1"/>
</dbReference>
<accession>B0XDC6</accession>
<feature type="chain" id="PRO_5014567300" description="Cuticle protein" evidence="4">
    <location>
        <begin position="33"/>
        <end position="492"/>
    </location>
</feature>
<dbReference type="PANTHER" id="PTHR12236:SF79">
    <property type="entry name" value="CUTICULAR PROTEIN 50CB-RELATED"/>
    <property type="match status" value="1"/>
</dbReference>
<sequence>MRVILVPWIKKLPYLHLLSAIILASYTSTSSALETPEPSSLLRPRDINPHPYDNAYDGVSIFDKNLIINSEKFMQNLLNQGPVQFPRLGPGAAAAMQALPNPYEKFALKERLTKTERFHGGDSPIVKPAYRALAKHAARVLSGQPLGGAAQGGGGGYEENEIDHYNEATNLKKHYVFSYAVKDATSGDDFSHTQQQQVDGAVKGSYKVQLPDGRMQIVKYVADNNGYRADVTYENDPHPNSINHVTAAAPHVVRQVPVTAVPVASPLQSAQPIYNYYRNLQQQQRQQQFQHYQQQRPQQTVYYAQATPTQIPAPYYPSRLRVDDVKIHSYNTAPHAKTIIQSTLAPAQHSGAYLAYQPAGNVAYVSSTPNPAQIQSNTLAQAGLIPVVVTTARPSGLPIYRDINVTPIPSPTARRTTIYDNRVVAPHQQQQQQFYTQVAPTQQGSQPAAYDYDYVQIPASNHVYKRNTDKDSKVEGAAGSSSTVTTNPKAMK</sequence>
<feature type="signal peptide" evidence="4">
    <location>
        <begin position="1"/>
        <end position="32"/>
    </location>
</feature>
<evidence type="ECO:0000313" key="7">
    <source>
        <dbReference type="Proteomes" id="UP000002320"/>
    </source>
</evidence>
<evidence type="ECO:0000313" key="5">
    <source>
        <dbReference type="EMBL" id="EDS45404.1"/>
    </source>
</evidence>
<gene>
    <name evidence="6" type="primary">6051166</name>
    <name evidence="5" type="ORF">CpipJ_CPIJ017543</name>
</gene>
<keyword evidence="7" id="KW-1185">Reference proteome</keyword>
<dbReference type="PROSITE" id="PS00233">
    <property type="entry name" value="CHIT_BIND_RR_1"/>
    <property type="match status" value="1"/>
</dbReference>
<protein>
    <recommendedName>
        <fullName evidence="8">Cuticle protein</fullName>
    </recommendedName>
</protein>
<dbReference type="GO" id="GO:0005615">
    <property type="term" value="C:extracellular space"/>
    <property type="evidence" value="ECO:0007669"/>
    <property type="project" value="TreeGrafter"/>
</dbReference>
<dbReference type="InParanoid" id="B0XDC6"/>
<dbReference type="AlphaFoldDB" id="B0XDC6"/>
<evidence type="ECO:0000256" key="3">
    <source>
        <dbReference type="SAM" id="MobiDB-lite"/>
    </source>
</evidence>
<evidence type="ECO:0000313" key="6">
    <source>
        <dbReference type="EnsemblMetazoa" id="CPIJ017543-PA"/>
    </source>
</evidence>
<dbReference type="VEuPathDB" id="VectorBase:CPIJ017543"/>
<dbReference type="GO" id="GO:0042302">
    <property type="term" value="F:structural constituent of cuticle"/>
    <property type="evidence" value="ECO:0007669"/>
    <property type="project" value="UniProtKB-UniRule"/>
</dbReference>
<dbReference type="OrthoDB" id="6595597at2759"/>
<dbReference type="KEGG" id="cqu:CpipJ_CPIJ017543"/>
<dbReference type="PANTHER" id="PTHR12236">
    <property type="entry name" value="STRUCTURAL CONTITUENT OF CUTICLE"/>
    <property type="match status" value="1"/>
</dbReference>
<name>B0XDC6_CULQU</name>
<reference evidence="5" key="1">
    <citation type="submission" date="2007-03" db="EMBL/GenBank/DDBJ databases">
        <title>Annotation of Culex pipiens quinquefasciatus.</title>
        <authorList>
            <consortium name="The Broad Institute Genome Sequencing Platform"/>
            <person name="Atkinson P.W."/>
            <person name="Hemingway J."/>
            <person name="Christensen B.M."/>
            <person name="Higgs S."/>
            <person name="Kodira C."/>
            <person name="Hannick L."/>
            <person name="Megy K."/>
            <person name="O'Leary S."/>
            <person name="Pearson M."/>
            <person name="Haas B.J."/>
            <person name="Mauceli E."/>
            <person name="Wortman J.R."/>
            <person name="Lee N.H."/>
            <person name="Guigo R."/>
            <person name="Stanke M."/>
            <person name="Alvarado L."/>
            <person name="Amedeo P."/>
            <person name="Antoine C.H."/>
            <person name="Arensburger P."/>
            <person name="Bidwell S.L."/>
            <person name="Crawford M."/>
            <person name="Camaro F."/>
            <person name="Devon K."/>
            <person name="Engels R."/>
            <person name="Hammond M."/>
            <person name="Howarth C."/>
            <person name="Koehrsen M."/>
            <person name="Lawson D."/>
            <person name="Montgomery P."/>
            <person name="Nene V."/>
            <person name="Nusbaum C."/>
            <person name="Puiu D."/>
            <person name="Romero-Severson J."/>
            <person name="Severson D.W."/>
            <person name="Shumway M."/>
            <person name="Sisk P."/>
            <person name="Stolte C."/>
            <person name="Zeng Q."/>
            <person name="Eisenstadt E."/>
            <person name="Fraser-Liggett C."/>
            <person name="Strausberg R."/>
            <person name="Galagan J."/>
            <person name="Birren B."/>
            <person name="Collins F.H."/>
        </authorList>
    </citation>
    <scope>NUCLEOTIDE SEQUENCE [LARGE SCALE GENOMIC DNA]</scope>
    <source>
        <strain evidence="5">JHB</strain>
    </source>
</reference>
<dbReference type="GO" id="GO:0031012">
    <property type="term" value="C:extracellular matrix"/>
    <property type="evidence" value="ECO:0007669"/>
    <property type="project" value="TreeGrafter"/>
</dbReference>
<keyword evidence="1 2" id="KW-0193">Cuticle</keyword>
<keyword evidence="4" id="KW-0732">Signal</keyword>
<feature type="region of interest" description="Disordered" evidence="3">
    <location>
        <begin position="463"/>
        <end position="492"/>
    </location>
</feature>
<dbReference type="InterPro" id="IPR051217">
    <property type="entry name" value="Insect_Cuticle_Struc_Prot"/>
</dbReference>
<evidence type="ECO:0000256" key="1">
    <source>
        <dbReference type="ARBA" id="ARBA00022460"/>
    </source>
</evidence>
<feature type="compositionally biased region" description="Polar residues" evidence="3">
    <location>
        <begin position="479"/>
        <end position="492"/>
    </location>
</feature>
<dbReference type="eggNOG" id="ENOG502SA3G">
    <property type="taxonomic scope" value="Eukaryota"/>
</dbReference>
<reference evidence="6" key="2">
    <citation type="submission" date="2021-02" db="UniProtKB">
        <authorList>
            <consortium name="EnsemblMetazoa"/>
        </authorList>
    </citation>
    <scope>IDENTIFICATION</scope>
    <source>
        <strain evidence="6">JHB</strain>
    </source>
</reference>
<proteinExistence type="predicted"/>
<evidence type="ECO:0008006" key="8">
    <source>
        <dbReference type="Google" id="ProtNLM"/>
    </source>
</evidence>
<dbReference type="EMBL" id="DS232752">
    <property type="protein sequence ID" value="EDS45404.1"/>
    <property type="molecule type" value="Genomic_DNA"/>
</dbReference>